<dbReference type="Proteomes" id="UP000254626">
    <property type="component" value="Unassembled WGS sequence"/>
</dbReference>
<reference evidence="3 5" key="3">
    <citation type="submission" date="2018-06" db="EMBL/GenBank/DDBJ databases">
        <authorList>
            <consortium name="Pathogen Informatics"/>
            <person name="Doyle S."/>
        </authorList>
    </citation>
    <scope>NUCLEOTIDE SEQUENCE [LARGE SCALE GENOMIC DNA]</scope>
    <source>
        <strain evidence="3 5">NCTC11327</strain>
    </source>
</reference>
<dbReference type="Proteomes" id="UP000057088">
    <property type="component" value="Chromosome 2"/>
</dbReference>
<dbReference type="Pfam" id="PF06527">
    <property type="entry name" value="TniQ"/>
    <property type="match status" value="1"/>
</dbReference>
<dbReference type="KEGG" id="vfl:AL536_11045"/>
<feature type="domain" description="TniQ" evidence="1">
    <location>
        <begin position="6"/>
        <end position="156"/>
    </location>
</feature>
<evidence type="ECO:0000259" key="1">
    <source>
        <dbReference type="Pfam" id="PF06527"/>
    </source>
</evidence>
<organism evidence="3 5">
    <name type="scientific">Vibrio fluvialis</name>
    <dbReference type="NCBI Taxonomy" id="676"/>
    <lineage>
        <taxon>Bacteria</taxon>
        <taxon>Pseudomonadati</taxon>
        <taxon>Pseudomonadota</taxon>
        <taxon>Gammaproteobacteria</taxon>
        <taxon>Vibrionales</taxon>
        <taxon>Vibrionaceae</taxon>
        <taxon>Vibrio</taxon>
    </lineage>
</organism>
<evidence type="ECO:0000313" key="3">
    <source>
        <dbReference type="EMBL" id="SUP22141.1"/>
    </source>
</evidence>
<dbReference type="RefSeq" id="WP_061056313.1">
    <property type="nucleotide sequence ID" value="NZ_CABLBX010000006.1"/>
</dbReference>
<reference evidence="2" key="2">
    <citation type="submission" date="2018-01" db="EMBL/GenBank/DDBJ databases">
        <title>FDA dAtabase for Regulatory Grade micrObial Sequences (FDA-ARGOS): Supporting development and validation of Infectious Disease Dx tests.</title>
        <authorList>
            <person name="Hoffmann M."/>
            <person name="Allard M."/>
            <person name="Evans P."/>
            <person name="Brown E."/>
            <person name="Tallon L."/>
            <person name="Sadzewicz L."/>
            <person name="Sengamalay N."/>
            <person name="Ott S."/>
            <person name="Godinez A."/>
            <person name="Nagaraj S."/>
            <person name="Vyas G."/>
            <person name="Aluvathingal J."/>
            <person name="Nadendla S."/>
            <person name="Geyer C."/>
            <person name="Sichtig H."/>
        </authorList>
    </citation>
    <scope>NUCLEOTIDE SEQUENCE</scope>
    <source>
        <strain evidence="2">ATCC 33809</strain>
    </source>
</reference>
<dbReference type="EMBL" id="CP014035">
    <property type="protein sequence ID" value="AMF94031.1"/>
    <property type="molecule type" value="Genomic_DNA"/>
</dbReference>
<dbReference type="InterPro" id="IPR009492">
    <property type="entry name" value="TniQ"/>
</dbReference>
<dbReference type="GeneID" id="29386815"/>
<accession>A0AAX2LPS0</accession>
<evidence type="ECO:0000313" key="5">
    <source>
        <dbReference type="Proteomes" id="UP000254626"/>
    </source>
</evidence>
<dbReference type="AlphaFoldDB" id="A0AAX2LPS0"/>
<name>A0AAX2LPS0_VIBFL</name>
<gene>
    <name evidence="2" type="ORF">AL536_11045</name>
    <name evidence="3" type="ORF">NCTC11327_00942</name>
</gene>
<sequence length="403" mass="47008">MDTEIEVYPDESLESFLLRLSKYQGYERFSHFAEDIWQSTIQQHQAISGAFPFELSRINIYKAQTTSQMRVRVLIDLERRLKLSDFGILRLALAHSNANFSSDYKAVHRYGVDYPQAFLRKRFIPVCPKCLDEAPYIRQLWHFVPYQACHKHHGQLVQRCPECGKLFDYQSSELIEHCECGLSLTNIEPEQESDSTFIVARWLAGEKYIEPGLMSQQLTLSSRYGFLLWYINRYSELDEISFDNFVECCKTWPQKLDADLDSIVLKADIVRTRTWSKTYFGEVFGPLLKECRNLPSRELSKNPVLQSIVQYFSRLVANYPRDRTANIGDVLVSPLEASTLVSCSTDEIYRLYQFGELKAQLTPKLHTKIENHHSVFTLRSIIELKFSRMCSETDGLNHYLPEW</sequence>
<protein>
    <recommendedName>
        <fullName evidence="1">TniQ domain-containing protein</fullName>
    </recommendedName>
</protein>
<dbReference type="EMBL" id="UHIP01000001">
    <property type="protein sequence ID" value="SUP22141.1"/>
    <property type="molecule type" value="Genomic_DNA"/>
</dbReference>
<reference evidence="4" key="1">
    <citation type="submission" date="2015-12" db="EMBL/GenBank/DDBJ databases">
        <title>FDA dAtabase for Regulatory Grade micrObial Sequences (FDA-ARGOS): Supporting development and validation of Infectious Disease Dx tests.</title>
        <authorList>
            <person name="Hoffmann M."/>
            <person name="Allard M."/>
            <person name="Evans P."/>
            <person name="Brown E."/>
            <person name="Tallon L.J."/>
            <person name="Sadzewicz L."/>
            <person name="Sengamalay N."/>
            <person name="Ott S."/>
            <person name="Godinez A."/>
            <person name="Nagaraj S."/>
            <person name="Vyas G."/>
            <person name="Aluvathingal J."/>
            <person name="Nadendla S."/>
            <person name="Geyer C."/>
            <person name="Sichtig H."/>
        </authorList>
    </citation>
    <scope>NUCLEOTIDE SEQUENCE [LARGE SCALE GENOMIC DNA]</scope>
    <source>
        <strain evidence="4">ATCC 33809</strain>
    </source>
</reference>
<proteinExistence type="predicted"/>
<evidence type="ECO:0000313" key="2">
    <source>
        <dbReference type="EMBL" id="AMF94031.1"/>
    </source>
</evidence>
<keyword evidence="4" id="KW-1185">Reference proteome</keyword>
<evidence type="ECO:0000313" key="4">
    <source>
        <dbReference type="Proteomes" id="UP000057088"/>
    </source>
</evidence>